<accession>A0A0F9N5L4</accession>
<keyword evidence="7 8" id="KW-0472">Membrane</keyword>
<proteinExistence type="predicted"/>
<dbReference type="InterPro" id="IPR036412">
    <property type="entry name" value="HAD-like_sf"/>
</dbReference>
<dbReference type="InterPro" id="IPR008250">
    <property type="entry name" value="ATPase_P-typ_transduc_dom_A_sf"/>
</dbReference>
<dbReference type="InterPro" id="IPR023298">
    <property type="entry name" value="ATPase_P-typ_TM_dom_sf"/>
</dbReference>
<evidence type="ECO:0000256" key="4">
    <source>
        <dbReference type="ARBA" id="ARBA00022840"/>
    </source>
</evidence>
<dbReference type="Gene3D" id="3.40.1110.10">
    <property type="entry name" value="Calcium-transporting ATPase, cytoplasmic domain N"/>
    <property type="match status" value="1"/>
</dbReference>
<dbReference type="SFLD" id="SFLDG00002">
    <property type="entry name" value="C1.7:_P-type_atpase_like"/>
    <property type="match status" value="1"/>
</dbReference>
<dbReference type="SUPFAM" id="SSF81665">
    <property type="entry name" value="Calcium ATPase, transmembrane domain M"/>
    <property type="match status" value="1"/>
</dbReference>
<feature type="transmembrane region" description="Helical" evidence="8">
    <location>
        <begin position="82"/>
        <end position="101"/>
    </location>
</feature>
<dbReference type="InterPro" id="IPR006068">
    <property type="entry name" value="ATPase_P-typ_cation-transptr_C"/>
</dbReference>
<dbReference type="GO" id="GO:0005524">
    <property type="term" value="F:ATP binding"/>
    <property type="evidence" value="ECO:0007669"/>
    <property type="project" value="UniProtKB-KW"/>
</dbReference>
<dbReference type="SMART" id="SM00831">
    <property type="entry name" value="Cation_ATPase_N"/>
    <property type="match status" value="1"/>
</dbReference>
<dbReference type="GO" id="GO:0016020">
    <property type="term" value="C:membrane"/>
    <property type="evidence" value="ECO:0007669"/>
    <property type="project" value="UniProtKB-SubCell"/>
</dbReference>
<evidence type="ECO:0000313" key="10">
    <source>
        <dbReference type="EMBL" id="KKN14855.1"/>
    </source>
</evidence>
<dbReference type="GO" id="GO:0016887">
    <property type="term" value="F:ATP hydrolysis activity"/>
    <property type="evidence" value="ECO:0007669"/>
    <property type="project" value="InterPro"/>
</dbReference>
<dbReference type="Gene3D" id="2.70.150.10">
    <property type="entry name" value="Calcium-transporting ATPase, cytoplasmic transduction domain A"/>
    <property type="match status" value="1"/>
</dbReference>
<dbReference type="SUPFAM" id="SSF56784">
    <property type="entry name" value="HAD-like"/>
    <property type="match status" value="1"/>
</dbReference>
<feature type="transmembrane region" description="Helical" evidence="8">
    <location>
        <begin position="705"/>
        <end position="724"/>
    </location>
</feature>
<keyword evidence="3" id="KW-0547">Nucleotide-binding</keyword>
<dbReference type="PRINTS" id="PR00119">
    <property type="entry name" value="CATATPASE"/>
</dbReference>
<dbReference type="SFLD" id="SFLDS00003">
    <property type="entry name" value="Haloacid_Dehalogenase"/>
    <property type="match status" value="1"/>
</dbReference>
<dbReference type="SFLD" id="SFLDF00027">
    <property type="entry name" value="p-type_atpase"/>
    <property type="match status" value="1"/>
</dbReference>
<evidence type="ECO:0000256" key="6">
    <source>
        <dbReference type="ARBA" id="ARBA00022989"/>
    </source>
</evidence>
<dbReference type="PROSITE" id="PS00154">
    <property type="entry name" value="ATPASE_E1_E2"/>
    <property type="match status" value="1"/>
</dbReference>
<keyword evidence="5" id="KW-1278">Translocase</keyword>
<keyword evidence="4" id="KW-0067">ATP-binding</keyword>
<dbReference type="InterPro" id="IPR004014">
    <property type="entry name" value="ATPase_P-typ_cation-transptr_N"/>
</dbReference>
<feature type="transmembrane region" description="Helical" evidence="8">
    <location>
        <begin position="245"/>
        <end position="264"/>
    </location>
</feature>
<dbReference type="InterPro" id="IPR044492">
    <property type="entry name" value="P_typ_ATPase_HD_dom"/>
</dbReference>
<dbReference type="PANTHER" id="PTHR42861">
    <property type="entry name" value="CALCIUM-TRANSPORTING ATPASE"/>
    <property type="match status" value="1"/>
</dbReference>
<dbReference type="EMBL" id="LAZR01003776">
    <property type="protein sequence ID" value="KKN14855.1"/>
    <property type="molecule type" value="Genomic_DNA"/>
</dbReference>
<reference evidence="10" key="1">
    <citation type="journal article" date="2015" name="Nature">
        <title>Complex archaea that bridge the gap between prokaryotes and eukaryotes.</title>
        <authorList>
            <person name="Spang A."/>
            <person name="Saw J.H."/>
            <person name="Jorgensen S.L."/>
            <person name="Zaremba-Niedzwiedzka K."/>
            <person name="Martijn J."/>
            <person name="Lind A.E."/>
            <person name="van Eijk R."/>
            <person name="Schleper C."/>
            <person name="Guy L."/>
            <person name="Ettema T.J."/>
        </authorList>
    </citation>
    <scope>NUCLEOTIDE SEQUENCE</scope>
</reference>
<dbReference type="PRINTS" id="PR00120">
    <property type="entry name" value="HATPASE"/>
</dbReference>
<dbReference type="InterPro" id="IPR059000">
    <property type="entry name" value="ATPase_P-type_domA"/>
</dbReference>
<evidence type="ECO:0000256" key="1">
    <source>
        <dbReference type="ARBA" id="ARBA00004141"/>
    </source>
</evidence>
<dbReference type="InterPro" id="IPR018303">
    <property type="entry name" value="ATPase_P-typ_P_site"/>
</dbReference>
<dbReference type="InterPro" id="IPR023214">
    <property type="entry name" value="HAD_sf"/>
</dbReference>
<evidence type="ECO:0000256" key="3">
    <source>
        <dbReference type="ARBA" id="ARBA00022741"/>
    </source>
</evidence>
<dbReference type="InterPro" id="IPR023299">
    <property type="entry name" value="ATPase_P-typ_cyto_dom_N"/>
</dbReference>
<dbReference type="Gene3D" id="3.40.50.1000">
    <property type="entry name" value="HAD superfamily/HAD-like"/>
    <property type="match status" value="1"/>
</dbReference>
<dbReference type="NCBIfam" id="TIGR01494">
    <property type="entry name" value="ATPase_P-type"/>
    <property type="match status" value="2"/>
</dbReference>
<evidence type="ECO:0000256" key="5">
    <source>
        <dbReference type="ARBA" id="ARBA00022967"/>
    </source>
</evidence>
<dbReference type="SUPFAM" id="SSF81653">
    <property type="entry name" value="Calcium ATPase, transduction domain A"/>
    <property type="match status" value="1"/>
</dbReference>
<protein>
    <recommendedName>
        <fullName evidence="9">Cation-transporting P-type ATPase N-terminal domain-containing protein</fullName>
    </recommendedName>
</protein>
<dbReference type="Pfam" id="PF00689">
    <property type="entry name" value="Cation_ATPase_C"/>
    <property type="match status" value="1"/>
</dbReference>
<dbReference type="Pfam" id="PF00702">
    <property type="entry name" value="Hydrolase"/>
    <property type="match status" value="1"/>
</dbReference>
<name>A0A0F9N5L4_9ZZZZ</name>
<organism evidence="10">
    <name type="scientific">marine sediment metagenome</name>
    <dbReference type="NCBI Taxonomy" id="412755"/>
    <lineage>
        <taxon>unclassified sequences</taxon>
        <taxon>metagenomes</taxon>
        <taxon>ecological metagenomes</taxon>
    </lineage>
</organism>
<feature type="transmembrane region" description="Helical" evidence="8">
    <location>
        <begin position="270"/>
        <end position="296"/>
    </location>
</feature>
<dbReference type="AlphaFoldDB" id="A0A0F9N5L4"/>
<evidence type="ECO:0000256" key="2">
    <source>
        <dbReference type="ARBA" id="ARBA00022692"/>
    </source>
</evidence>
<keyword evidence="2 8" id="KW-0812">Transmembrane</keyword>
<sequence length="835" mass="93461">MYNQKDTHSIELDEIYNIYKTSEKGLSELEAEKRLELYGENTLKEKEESKLKIFVRQFNNILIYVLFLASLVSVIAHKYVDFFVIIVLIFINSIIGFIQEIKAISSIKALKKLTESKTRLIRDGKILEFPSAKMVPGDVAIFSEGSVVTADVRLFESRSLMVDESTITGESLPVIKDHKAKISKDALVYELKNTLLSGTTVVKGEGRAVVTKTADDTYFASIAEGKEKSPKTPLTKATSAFSKRYVAFLVILFVIVGFVGFLQHRSWLNLAYILIAELVSALPEGLPIVVTSVLVVGARKLSKKKTLVRYLPSVETLGSATIIASDKTGTITEGKLIVKERFSLDEDMTKIIATLANEAKNGFGDPLDIALKNSIDDFDEIKNKYPQIKSYPFDVNLRMVASVNEVDNKKKLFIKGAYESLIKIAQNTKDFKSLEENLHSMSEKGLRIIALGFGEFDGKDYKDWKINIVGLVGFLDPPKDGVKDAVSQAKGAKIKVMMLTGDYPLTAKAIAKDVGIFEENDTILTGYEIDQIDDKTLFEDLKNTTVLARILPEHKSRIVQVLQANKHIVAVSGDGVNDIPALKAADLSIAMGSGTEAAKNVSKMIITDNNLKVIIDAVRNGRVITNNIRKVIYYLLSSGLQEITLITIAILIGLQLPLTPLQILWINIVTDGVQDKTFPFAKEEGDVMLKAPKRPSKQFFDLSQIIYIVSFGFFAGLLTLVLFMHLLKNYSYAVSLTITFTVVVVMQWANGIQAQKEKEPFFKNIKRSFTINPYIFIGVGLGLILQLFAIYMFEDVFSSIKIPLKLWIYPILMFLVAFFLVEIRKWIYLIFRRKQ</sequence>
<feature type="domain" description="Cation-transporting P-type ATPase N-terminal" evidence="9">
    <location>
        <begin position="6"/>
        <end position="78"/>
    </location>
</feature>
<evidence type="ECO:0000259" key="9">
    <source>
        <dbReference type="SMART" id="SM00831"/>
    </source>
</evidence>
<dbReference type="Pfam" id="PF00122">
    <property type="entry name" value="E1-E2_ATPase"/>
    <property type="match status" value="1"/>
</dbReference>
<gene>
    <name evidence="10" type="ORF">LCGC14_0991950</name>
</gene>
<comment type="caution">
    <text evidence="10">The sequence shown here is derived from an EMBL/GenBank/DDBJ whole genome shotgun (WGS) entry which is preliminary data.</text>
</comment>
<comment type="subcellular location">
    <subcellularLocation>
        <location evidence="1">Membrane</location>
        <topology evidence="1">Multi-pass membrane protein</topology>
    </subcellularLocation>
</comment>
<dbReference type="Gene3D" id="1.20.1110.10">
    <property type="entry name" value="Calcium-transporting ATPase, transmembrane domain"/>
    <property type="match status" value="1"/>
</dbReference>
<evidence type="ECO:0000256" key="8">
    <source>
        <dbReference type="SAM" id="Phobius"/>
    </source>
</evidence>
<dbReference type="InterPro" id="IPR001757">
    <property type="entry name" value="P_typ_ATPase"/>
</dbReference>
<feature type="transmembrane region" description="Helical" evidence="8">
    <location>
        <begin position="58"/>
        <end position="76"/>
    </location>
</feature>
<feature type="transmembrane region" description="Helical" evidence="8">
    <location>
        <begin position="771"/>
        <end position="794"/>
    </location>
</feature>
<keyword evidence="6 8" id="KW-1133">Transmembrane helix</keyword>
<feature type="transmembrane region" description="Helical" evidence="8">
    <location>
        <begin position="806"/>
        <end position="827"/>
    </location>
</feature>
<dbReference type="Pfam" id="PF00690">
    <property type="entry name" value="Cation_ATPase_N"/>
    <property type="match status" value="1"/>
</dbReference>
<evidence type="ECO:0000256" key="7">
    <source>
        <dbReference type="ARBA" id="ARBA00023136"/>
    </source>
</evidence>